<dbReference type="Proteomes" id="UP000523161">
    <property type="component" value="Unassembled WGS sequence"/>
</dbReference>
<comment type="caution">
    <text evidence="1">The sequence shown here is derived from an EMBL/GenBank/DDBJ whole genome shotgun (WGS) entry which is preliminary data.</text>
</comment>
<dbReference type="RefSeq" id="WP_173502250.1">
    <property type="nucleotide sequence ID" value="NZ_JABSOD010000020.1"/>
</dbReference>
<name>A0A7Y5ATZ9_9GAMM</name>
<sequence>MQRNVLLTDAERGYFAELFDEDIQLAPAQQDGLNHMISVTTEIPQLIASLLGKATFTLLAEVGNYKLWFPLEMSLDEFGQPSPVLGIPEVLEYCGAERSWRLQAEPELCLNDTQYAGKVKVLSLSSSGMALLPDNVHTAEQLMQTNELTLSLPDGQLLRLGIEPVRRENNILATRISACKQNRDTLRRYLFQRHRQRHPALYQGLS</sequence>
<dbReference type="EMBL" id="JABSOD010000020">
    <property type="protein sequence ID" value="NRQ44019.1"/>
    <property type="molecule type" value="Genomic_DNA"/>
</dbReference>
<keyword evidence="2" id="KW-1185">Reference proteome</keyword>
<dbReference type="AlphaFoldDB" id="A0A7Y5ATZ9"/>
<reference evidence="1 2" key="1">
    <citation type="submission" date="2020-06" db="EMBL/GenBank/DDBJ databases">
        <title>Rheinheimera sp. nov., a marine bacterium isolated from coastal.</title>
        <authorList>
            <person name="Yu Q."/>
            <person name="Qi Y."/>
            <person name="Pu J."/>
        </authorList>
    </citation>
    <scope>NUCLEOTIDE SEQUENCE [LARGE SCALE GENOMIC DNA]</scope>
    <source>
        <strain evidence="1 2">YQF-2</strain>
    </source>
</reference>
<protein>
    <recommendedName>
        <fullName evidence="3">PilZ domain-containing protein</fullName>
    </recommendedName>
</protein>
<proteinExistence type="predicted"/>
<gene>
    <name evidence="1" type="ORF">HRH59_15855</name>
</gene>
<evidence type="ECO:0008006" key="3">
    <source>
        <dbReference type="Google" id="ProtNLM"/>
    </source>
</evidence>
<evidence type="ECO:0000313" key="1">
    <source>
        <dbReference type="EMBL" id="NRQ44019.1"/>
    </source>
</evidence>
<organism evidence="1 2">
    <name type="scientific">Rheinheimera lutimaris</name>
    <dbReference type="NCBI Taxonomy" id="2740584"/>
    <lineage>
        <taxon>Bacteria</taxon>
        <taxon>Pseudomonadati</taxon>
        <taxon>Pseudomonadota</taxon>
        <taxon>Gammaproteobacteria</taxon>
        <taxon>Chromatiales</taxon>
        <taxon>Chromatiaceae</taxon>
        <taxon>Rheinheimera</taxon>
    </lineage>
</organism>
<accession>A0A7Y5ATZ9</accession>
<evidence type="ECO:0000313" key="2">
    <source>
        <dbReference type="Proteomes" id="UP000523161"/>
    </source>
</evidence>